<name>A0A2M9BXZ9_9FLAO</name>
<dbReference type="RefSeq" id="WP_100378071.1">
    <property type="nucleotide sequence ID" value="NZ_PGFD01000003.1"/>
</dbReference>
<gene>
    <name evidence="2" type="ORF">CLV73_3457</name>
</gene>
<evidence type="ECO:0000313" key="3">
    <source>
        <dbReference type="Proteomes" id="UP000228740"/>
    </source>
</evidence>
<sequence>MTDTLFPFFIAALILFPIALGIYFSIEKQKILTSCKLPDSRELKNIYGTTVTDKGPLNWNLEFNTFDVLINDNSIFLFVKAYGFIPKRITNLLFSRSDVSHTKKPTLLREYKINHDSIQFVYYPRHLMNRSRKVTLQKLRPDEISMLEEVLNGKSRRSYDL</sequence>
<feature type="transmembrane region" description="Helical" evidence="1">
    <location>
        <begin position="6"/>
        <end position="26"/>
    </location>
</feature>
<protein>
    <submittedName>
        <fullName evidence="2">Uncharacterized protein</fullName>
    </submittedName>
</protein>
<dbReference type="OrthoDB" id="1250131at2"/>
<keyword evidence="1" id="KW-0472">Membrane</keyword>
<accession>A0A2M9BXZ9</accession>
<proteinExistence type="predicted"/>
<dbReference type="AlphaFoldDB" id="A0A2M9BXZ9"/>
<keyword evidence="3" id="KW-1185">Reference proteome</keyword>
<dbReference type="Proteomes" id="UP000228740">
    <property type="component" value="Unassembled WGS sequence"/>
</dbReference>
<organism evidence="2 3">
    <name type="scientific">Chryseobacterium geocarposphaerae</name>
    <dbReference type="NCBI Taxonomy" id="1416776"/>
    <lineage>
        <taxon>Bacteria</taxon>
        <taxon>Pseudomonadati</taxon>
        <taxon>Bacteroidota</taxon>
        <taxon>Flavobacteriia</taxon>
        <taxon>Flavobacteriales</taxon>
        <taxon>Weeksellaceae</taxon>
        <taxon>Chryseobacterium group</taxon>
        <taxon>Chryseobacterium</taxon>
    </lineage>
</organism>
<evidence type="ECO:0000256" key="1">
    <source>
        <dbReference type="SAM" id="Phobius"/>
    </source>
</evidence>
<reference evidence="2 3" key="1">
    <citation type="submission" date="2017-11" db="EMBL/GenBank/DDBJ databases">
        <title>Genomic Encyclopedia of Archaeal and Bacterial Type Strains, Phase II (KMG-II): From Individual Species to Whole Genera.</title>
        <authorList>
            <person name="Goeker M."/>
        </authorList>
    </citation>
    <scope>NUCLEOTIDE SEQUENCE [LARGE SCALE GENOMIC DNA]</scope>
    <source>
        <strain evidence="2 3">DSM 27617</strain>
    </source>
</reference>
<keyword evidence="1" id="KW-0812">Transmembrane</keyword>
<keyword evidence="1" id="KW-1133">Transmembrane helix</keyword>
<comment type="caution">
    <text evidence="2">The sequence shown here is derived from an EMBL/GenBank/DDBJ whole genome shotgun (WGS) entry which is preliminary data.</text>
</comment>
<evidence type="ECO:0000313" key="2">
    <source>
        <dbReference type="EMBL" id="PJJ62940.1"/>
    </source>
</evidence>
<dbReference type="EMBL" id="PGFD01000003">
    <property type="protein sequence ID" value="PJJ62940.1"/>
    <property type="molecule type" value="Genomic_DNA"/>
</dbReference>